<accession>A0A158D3Y7</accession>
<dbReference type="EMBL" id="FCOJ02000069">
    <property type="protein sequence ID" value="SAK89211.1"/>
    <property type="molecule type" value="Genomic_DNA"/>
</dbReference>
<dbReference type="Proteomes" id="UP000054596">
    <property type="component" value="Unassembled WGS sequence"/>
</dbReference>
<sequence>MNSRRETRVDMRIDQFQSLPDLPRLIKHAPATEGDMQSGAELGRVPPPVVHYLLRHVLDKPWYGHLALAALVMAAQRYEHSTIYSAVSIVSAKEA</sequence>
<keyword evidence="2" id="KW-1185">Reference proteome</keyword>
<protein>
    <submittedName>
        <fullName evidence="1">Uncharacterized protein</fullName>
    </submittedName>
</protein>
<proteinExistence type="predicted"/>
<name>A0A158D3Y7_9BURK</name>
<evidence type="ECO:0000313" key="1">
    <source>
        <dbReference type="EMBL" id="SAK89211.1"/>
    </source>
</evidence>
<dbReference type="STRING" id="1777143.AWB82_06240"/>
<gene>
    <name evidence="1" type="ORF">AWB82_06240</name>
</gene>
<comment type="caution">
    <text evidence="1">The sequence shown here is derived from an EMBL/GenBank/DDBJ whole genome shotgun (WGS) entry which is preliminary data.</text>
</comment>
<dbReference type="AlphaFoldDB" id="A0A158D3Y7"/>
<evidence type="ECO:0000313" key="2">
    <source>
        <dbReference type="Proteomes" id="UP000054596"/>
    </source>
</evidence>
<reference evidence="1" key="1">
    <citation type="submission" date="2016-01" db="EMBL/GenBank/DDBJ databases">
        <authorList>
            <person name="Peeters C."/>
        </authorList>
    </citation>
    <scope>NUCLEOTIDE SEQUENCE [LARGE SCALE GENOMIC DNA]</scope>
    <source>
        <strain evidence="1">LMG 29325</strain>
    </source>
</reference>
<organism evidence="1 2">
    <name type="scientific">Caballeronia glebae</name>
    <dbReference type="NCBI Taxonomy" id="1777143"/>
    <lineage>
        <taxon>Bacteria</taxon>
        <taxon>Pseudomonadati</taxon>
        <taxon>Pseudomonadota</taxon>
        <taxon>Betaproteobacteria</taxon>
        <taxon>Burkholderiales</taxon>
        <taxon>Burkholderiaceae</taxon>
        <taxon>Caballeronia</taxon>
    </lineage>
</organism>